<keyword evidence="8" id="KW-1185">Reference proteome</keyword>
<evidence type="ECO:0000313" key="8">
    <source>
        <dbReference type="Proteomes" id="UP001521222"/>
    </source>
</evidence>
<dbReference type="CDD" id="cd12148">
    <property type="entry name" value="fungal_TF_MHR"/>
    <property type="match status" value="1"/>
</dbReference>
<gene>
    <name evidence="7" type="ORF">SLS59_010001</name>
</gene>
<evidence type="ECO:0000256" key="4">
    <source>
        <dbReference type="ARBA" id="ARBA00023242"/>
    </source>
</evidence>
<dbReference type="InterPro" id="IPR051127">
    <property type="entry name" value="Fungal_SecMet_Regulators"/>
</dbReference>
<reference evidence="7 8" key="1">
    <citation type="submission" date="2024-02" db="EMBL/GenBank/DDBJ databases">
        <title>De novo assembly and annotation of 12 fungi associated with fruit tree decline syndrome in Ontario, Canada.</title>
        <authorList>
            <person name="Sulman M."/>
            <person name="Ellouze W."/>
            <person name="Ilyukhin E."/>
        </authorList>
    </citation>
    <scope>NUCLEOTIDE SEQUENCE [LARGE SCALE GENOMIC DNA]</scope>
    <source>
        <strain evidence="7 8">M97-236</strain>
    </source>
</reference>
<feature type="region of interest" description="Disordered" evidence="5">
    <location>
        <begin position="39"/>
        <end position="71"/>
    </location>
</feature>
<evidence type="ECO:0000259" key="6">
    <source>
        <dbReference type="SMART" id="SM00906"/>
    </source>
</evidence>
<dbReference type="Pfam" id="PF04082">
    <property type="entry name" value="Fungal_trans"/>
    <property type="match status" value="1"/>
</dbReference>
<dbReference type="PANTHER" id="PTHR47424:SF3">
    <property type="entry name" value="REGULATORY PROTEIN GAL4"/>
    <property type="match status" value="1"/>
</dbReference>
<evidence type="ECO:0000256" key="1">
    <source>
        <dbReference type="ARBA" id="ARBA00023015"/>
    </source>
</evidence>
<dbReference type="SMART" id="SM00906">
    <property type="entry name" value="Fungal_trans"/>
    <property type="match status" value="1"/>
</dbReference>
<dbReference type="Proteomes" id="UP001521222">
    <property type="component" value="Unassembled WGS sequence"/>
</dbReference>
<sequence length="647" mass="73493">MNILSRVFHGQQLNLESLRKISKAIKDGSLVLPTLNADGYIEPHDSPEDDDDYSSAGTPGEWSVDGDNLHEPLGSMMKDSKNVLRYVGAQSDIPFNGAVANLCRAKPGKSDIIPPAIKGNYPPKEEESREELFWLPPKQTLFRYVQRYREEVHCMYWLYPEGKLLQRIEDTYAWYETAPQYDTIKREHGGPPTSPPRGRPPSVSWICSLYAMCAIGAAPRGQGDKSPSPGPQTHTAMHSEDYIALVKQLKPKVEDAADIDSIRALAIMALVLENALSRVTAYLYIGTAVQIAWSLGLHRDQLPSSGSEEEREENRRIWWTLTTLDLEIGMRGGSPTLIDDRYLKITTLSPLEKIAHEPVKPEFLGVYTPRKWLSTFVELGGLKRDVIREIYTERETKLISFSTVSDLLLRLRKWHQRLPSHLKFESWESVPPFYKRAIIVLQLHYWSTKIILTRPFLLNFLLKGQNLAPSSKIGYVKMAEVSIDAAKRSVGLFQTMIQDGTASALTTFDSTTLLRSITIFMCAYGAFGRSEYKKDADDCVNIARQMEQIGFAKMIVEETPIHLKNLGMSYEPIPYESYIPEDPVNNFWNSPDRDLTSIQHQQALEISFDDQGALDSNFDGLLAFEPDESAHMFYQPQQYPNFNQQWQ</sequence>
<feature type="domain" description="Xylanolytic transcriptional activator regulatory" evidence="6">
    <location>
        <begin position="281"/>
        <end position="354"/>
    </location>
</feature>
<keyword evidence="1" id="KW-0805">Transcription regulation</keyword>
<dbReference type="InterPro" id="IPR007219">
    <property type="entry name" value="XnlR_reg_dom"/>
</dbReference>
<dbReference type="EMBL" id="JAKIXB020000051">
    <property type="protein sequence ID" value="KAL1591874.1"/>
    <property type="molecule type" value="Genomic_DNA"/>
</dbReference>
<organism evidence="7 8">
    <name type="scientific">Nothophoma quercina</name>
    <dbReference type="NCBI Taxonomy" id="749835"/>
    <lineage>
        <taxon>Eukaryota</taxon>
        <taxon>Fungi</taxon>
        <taxon>Dikarya</taxon>
        <taxon>Ascomycota</taxon>
        <taxon>Pezizomycotina</taxon>
        <taxon>Dothideomycetes</taxon>
        <taxon>Pleosporomycetidae</taxon>
        <taxon>Pleosporales</taxon>
        <taxon>Pleosporineae</taxon>
        <taxon>Didymellaceae</taxon>
        <taxon>Nothophoma</taxon>
    </lineage>
</organism>
<keyword evidence="4" id="KW-0539">Nucleus</keyword>
<proteinExistence type="predicted"/>
<protein>
    <recommendedName>
        <fullName evidence="6">Xylanolytic transcriptional activator regulatory domain-containing protein</fullName>
    </recommendedName>
</protein>
<keyword evidence="2" id="KW-0238">DNA-binding</keyword>
<evidence type="ECO:0000256" key="2">
    <source>
        <dbReference type="ARBA" id="ARBA00023125"/>
    </source>
</evidence>
<comment type="caution">
    <text evidence="7">The sequence shown here is derived from an EMBL/GenBank/DDBJ whole genome shotgun (WGS) entry which is preliminary data.</text>
</comment>
<accession>A0ABR3QI91</accession>
<evidence type="ECO:0000256" key="5">
    <source>
        <dbReference type="SAM" id="MobiDB-lite"/>
    </source>
</evidence>
<evidence type="ECO:0000256" key="3">
    <source>
        <dbReference type="ARBA" id="ARBA00023163"/>
    </source>
</evidence>
<evidence type="ECO:0000313" key="7">
    <source>
        <dbReference type="EMBL" id="KAL1591874.1"/>
    </source>
</evidence>
<name>A0ABR3QI91_9PLEO</name>
<keyword evidence="3" id="KW-0804">Transcription</keyword>
<dbReference type="PANTHER" id="PTHR47424">
    <property type="entry name" value="REGULATORY PROTEIN GAL4"/>
    <property type="match status" value="1"/>
</dbReference>